<keyword evidence="8" id="KW-0862">Zinc</keyword>
<dbReference type="SUPFAM" id="SSF57850">
    <property type="entry name" value="RING/U-box"/>
    <property type="match status" value="3"/>
</dbReference>
<keyword evidence="6 9" id="KW-0863">Zinc-finger</keyword>
<dbReference type="InterPro" id="IPR002867">
    <property type="entry name" value="IBR_dom"/>
</dbReference>
<keyword evidence="14" id="KW-1185">Reference proteome</keyword>
<dbReference type="GO" id="GO:0016567">
    <property type="term" value="P:protein ubiquitination"/>
    <property type="evidence" value="ECO:0007669"/>
    <property type="project" value="InterPro"/>
</dbReference>
<dbReference type="AlphaFoldDB" id="A0AAV2YJV1"/>
<dbReference type="Pfam" id="PF22191">
    <property type="entry name" value="IBR_1"/>
    <property type="match status" value="1"/>
</dbReference>
<name>A0AAV2YJV1_9STRA</name>
<dbReference type="GO" id="GO:0061630">
    <property type="term" value="F:ubiquitin protein ligase activity"/>
    <property type="evidence" value="ECO:0007669"/>
    <property type="project" value="UniProtKB-EC"/>
</dbReference>
<evidence type="ECO:0000313" key="13">
    <source>
        <dbReference type="EMBL" id="DAZ94335.1"/>
    </source>
</evidence>
<evidence type="ECO:0000256" key="6">
    <source>
        <dbReference type="ARBA" id="ARBA00022771"/>
    </source>
</evidence>
<evidence type="ECO:0000313" key="14">
    <source>
        <dbReference type="Proteomes" id="UP001146120"/>
    </source>
</evidence>
<feature type="transmembrane region" description="Helical" evidence="10">
    <location>
        <begin position="243"/>
        <end position="276"/>
    </location>
</feature>
<sequence length="295" mass="33952">MTVFKHILRGCRRLAAKFVPQHCAICLEMLPFIGQRETSNTNHATFSQLSCGHRFCTECVRQYVKIKINSREVDTDQLTCPIVECRAPIVDVEVELIAGSASCDQYLAILKRKRDEKHPNARWCPRPGCEELIVCSGAPRFTCPKCNTEGCFKCGEAAHWLWFCRRTIVDQSYVEWEKSVGAVRGCPGCGMRIWKNEGCNHMTCTRCRHEYCWVCDSPWDPSHYACYEVPFMRSSPVLRRSQLVVGYLGIFAIVLIIVLYGFTVFAFYYLIICLVVRVLQRIRLTIEQQEAIRAR</sequence>
<evidence type="ECO:0000256" key="1">
    <source>
        <dbReference type="ARBA" id="ARBA00001798"/>
    </source>
</evidence>
<dbReference type="PANTHER" id="PTHR11685">
    <property type="entry name" value="RBR FAMILY RING FINGER AND IBR DOMAIN-CONTAINING"/>
    <property type="match status" value="1"/>
</dbReference>
<dbReference type="InterPro" id="IPR017907">
    <property type="entry name" value="Znf_RING_CS"/>
</dbReference>
<dbReference type="SMART" id="SM00184">
    <property type="entry name" value="RING"/>
    <property type="match status" value="2"/>
</dbReference>
<dbReference type="Gene3D" id="1.20.120.1750">
    <property type="match status" value="1"/>
</dbReference>
<keyword evidence="10" id="KW-0472">Membrane</keyword>
<protein>
    <recommendedName>
        <fullName evidence="2">RBR-type E3 ubiquitin transferase</fullName>
        <ecNumber evidence="2">2.3.2.31</ecNumber>
    </recommendedName>
</protein>
<gene>
    <name evidence="13" type="ORF">N0F65_012138</name>
</gene>
<evidence type="ECO:0000256" key="10">
    <source>
        <dbReference type="SAM" id="Phobius"/>
    </source>
</evidence>
<dbReference type="InterPro" id="IPR001841">
    <property type="entry name" value="Znf_RING"/>
</dbReference>
<dbReference type="EC" id="2.3.2.31" evidence="2"/>
<keyword evidence="7" id="KW-0833">Ubl conjugation pathway</keyword>
<feature type="domain" description="RING-type" evidence="11">
    <location>
        <begin position="23"/>
        <end position="84"/>
    </location>
</feature>
<evidence type="ECO:0000256" key="3">
    <source>
        <dbReference type="ARBA" id="ARBA00022679"/>
    </source>
</evidence>
<keyword evidence="3" id="KW-0808">Transferase</keyword>
<organism evidence="13 14">
    <name type="scientific">Lagenidium giganteum</name>
    <dbReference type="NCBI Taxonomy" id="4803"/>
    <lineage>
        <taxon>Eukaryota</taxon>
        <taxon>Sar</taxon>
        <taxon>Stramenopiles</taxon>
        <taxon>Oomycota</taxon>
        <taxon>Peronosporomycetes</taxon>
        <taxon>Pythiales</taxon>
        <taxon>Pythiaceae</taxon>
    </lineage>
</organism>
<dbReference type="PROSITE" id="PS00518">
    <property type="entry name" value="ZF_RING_1"/>
    <property type="match status" value="1"/>
</dbReference>
<dbReference type="InterPro" id="IPR044066">
    <property type="entry name" value="TRIAD_supradom"/>
</dbReference>
<accession>A0AAV2YJV1</accession>
<evidence type="ECO:0000256" key="7">
    <source>
        <dbReference type="ARBA" id="ARBA00022786"/>
    </source>
</evidence>
<feature type="domain" description="RING-type" evidence="12">
    <location>
        <begin position="19"/>
        <end position="241"/>
    </location>
</feature>
<evidence type="ECO:0000256" key="2">
    <source>
        <dbReference type="ARBA" id="ARBA00012251"/>
    </source>
</evidence>
<reference evidence="13" key="1">
    <citation type="submission" date="2022-11" db="EMBL/GenBank/DDBJ databases">
        <authorList>
            <person name="Morgan W.R."/>
            <person name="Tartar A."/>
        </authorList>
    </citation>
    <scope>NUCLEOTIDE SEQUENCE</scope>
    <source>
        <strain evidence="13">ARSEF 373</strain>
    </source>
</reference>
<dbReference type="GO" id="GO:0008270">
    <property type="term" value="F:zinc ion binding"/>
    <property type="evidence" value="ECO:0007669"/>
    <property type="project" value="UniProtKB-KW"/>
</dbReference>
<dbReference type="InterPro" id="IPR013083">
    <property type="entry name" value="Znf_RING/FYVE/PHD"/>
</dbReference>
<dbReference type="SMART" id="SM00647">
    <property type="entry name" value="IBR"/>
    <property type="match status" value="2"/>
</dbReference>
<reference evidence="13" key="2">
    <citation type="journal article" date="2023" name="Microbiol Resour">
        <title>Decontamination and Annotation of the Draft Genome Sequence of the Oomycete Lagenidium giganteum ARSEF 373.</title>
        <authorList>
            <person name="Morgan W.R."/>
            <person name="Tartar A."/>
        </authorList>
    </citation>
    <scope>NUCLEOTIDE SEQUENCE</scope>
    <source>
        <strain evidence="13">ARSEF 373</strain>
    </source>
</reference>
<dbReference type="InterPro" id="IPR031127">
    <property type="entry name" value="E3_UB_ligase_RBR"/>
</dbReference>
<keyword evidence="5" id="KW-0677">Repeat</keyword>
<dbReference type="Proteomes" id="UP001146120">
    <property type="component" value="Unassembled WGS sequence"/>
</dbReference>
<dbReference type="PROSITE" id="PS50089">
    <property type="entry name" value="ZF_RING_2"/>
    <property type="match status" value="1"/>
</dbReference>
<comment type="caution">
    <text evidence="13">The sequence shown here is derived from an EMBL/GenBank/DDBJ whole genome shotgun (WGS) entry which is preliminary data.</text>
</comment>
<evidence type="ECO:0000259" key="12">
    <source>
        <dbReference type="PROSITE" id="PS51873"/>
    </source>
</evidence>
<dbReference type="PROSITE" id="PS51873">
    <property type="entry name" value="TRIAD"/>
    <property type="match status" value="1"/>
</dbReference>
<evidence type="ECO:0000259" key="11">
    <source>
        <dbReference type="PROSITE" id="PS50089"/>
    </source>
</evidence>
<dbReference type="InterPro" id="IPR018957">
    <property type="entry name" value="Znf_C3HC4_RING-type"/>
</dbReference>
<keyword evidence="10" id="KW-1133">Transmembrane helix</keyword>
<dbReference type="Pfam" id="PF00097">
    <property type="entry name" value="zf-C3HC4"/>
    <property type="match status" value="1"/>
</dbReference>
<keyword evidence="4" id="KW-0479">Metal-binding</keyword>
<dbReference type="Gene3D" id="3.30.40.10">
    <property type="entry name" value="Zinc/RING finger domain, C3HC4 (zinc finger)"/>
    <property type="match status" value="1"/>
</dbReference>
<comment type="catalytic activity">
    <reaction evidence="1">
        <text>[E2 ubiquitin-conjugating enzyme]-S-ubiquitinyl-L-cysteine + [acceptor protein]-L-lysine = [E2 ubiquitin-conjugating enzyme]-L-cysteine + [acceptor protein]-N(6)-ubiquitinyl-L-lysine.</text>
        <dbReference type="EC" id="2.3.2.31"/>
    </reaction>
</comment>
<evidence type="ECO:0000256" key="9">
    <source>
        <dbReference type="PROSITE-ProRule" id="PRU00175"/>
    </source>
</evidence>
<dbReference type="CDD" id="cd20335">
    <property type="entry name" value="BRcat_RBR"/>
    <property type="match status" value="1"/>
</dbReference>
<evidence type="ECO:0000256" key="5">
    <source>
        <dbReference type="ARBA" id="ARBA00022737"/>
    </source>
</evidence>
<keyword evidence="10" id="KW-0812">Transmembrane</keyword>
<dbReference type="Pfam" id="PF01485">
    <property type="entry name" value="IBR"/>
    <property type="match status" value="1"/>
</dbReference>
<proteinExistence type="predicted"/>
<dbReference type="EMBL" id="DAKRPA010000256">
    <property type="protein sequence ID" value="DAZ94335.1"/>
    <property type="molecule type" value="Genomic_DNA"/>
</dbReference>
<evidence type="ECO:0000256" key="4">
    <source>
        <dbReference type="ARBA" id="ARBA00022723"/>
    </source>
</evidence>
<evidence type="ECO:0000256" key="8">
    <source>
        <dbReference type="ARBA" id="ARBA00022833"/>
    </source>
</evidence>